<reference evidence="3" key="1">
    <citation type="submission" date="2022-11" db="UniProtKB">
        <authorList>
            <consortium name="WormBaseParasite"/>
        </authorList>
    </citation>
    <scope>IDENTIFICATION</scope>
</reference>
<evidence type="ECO:0000313" key="3">
    <source>
        <dbReference type="WBParaSite" id="ACRNAN_scaffold1714.g22574.t1"/>
    </source>
</evidence>
<organism evidence="2 3">
    <name type="scientific">Acrobeloides nanus</name>
    <dbReference type="NCBI Taxonomy" id="290746"/>
    <lineage>
        <taxon>Eukaryota</taxon>
        <taxon>Metazoa</taxon>
        <taxon>Ecdysozoa</taxon>
        <taxon>Nematoda</taxon>
        <taxon>Chromadorea</taxon>
        <taxon>Rhabditida</taxon>
        <taxon>Tylenchina</taxon>
        <taxon>Cephalobomorpha</taxon>
        <taxon>Cephaloboidea</taxon>
        <taxon>Cephalobidae</taxon>
        <taxon>Acrobeloides</taxon>
    </lineage>
</organism>
<sequence length="208" mass="24143">MTAHHTDRACCCNVVTAAGLITSLQMVVLVIAMASTGLVLDRYRLWETYELHSSITTPDPTTNGTVKTLPNIWAKAFVELGMAWYIAFGSFWLFSLFIMCFSFKYYRPVFVLPNFIALIVGIFMNAFGFAVILGRILYVSKPYRTIYYEDAMLVYVMAYLLFVFIINFVFLFFVSKYHKYLGHRYGSQIPKFIQPRPRTHRSVYPDEY</sequence>
<proteinExistence type="predicted"/>
<name>A0A914D0U9_9BILA</name>
<keyword evidence="1" id="KW-0472">Membrane</keyword>
<feature type="transmembrane region" description="Helical" evidence="1">
    <location>
        <begin position="82"/>
        <end position="103"/>
    </location>
</feature>
<evidence type="ECO:0000256" key="1">
    <source>
        <dbReference type="SAM" id="Phobius"/>
    </source>
</evidence>
<dbReference type="AlphaFoldDB" id="A0A914D0U9"/>
<keyword evidence="2" id="KW-1185">Reference proteome</keyword>
<accession>A0A914D0U9</accession>
<dbReference type="WBParaSite" id="ACRNAN_scaffold1714.g22574.t1">
    <property type="protein sequence ID" value="ACRNAN_scaffold1714.g22574.t1"/>
    <property type="gene ID" value="ACRNAN_scaffold1714.g22574"/>
</dbReference>
<evidence type="ECO:0000313" key="2">
    <source>
        <dbReference type="Proteomes" id="UP000887540"/>
    </source>
</evidence>
<dbReference type="Proteomes" id="UP000887540">
    <property type="component" value="Unplaced"/>
</dbReference>
<protein>
    <submittedName>
        <fullName evidence="3">Uncharacterized protein</fullName>
    </submittedName>
</protein>
<feature type="transmembrane region" description="Helical" evidence="1">
    <location>
        <begin position="115"/>
        <end position="140"/>
    </location>
</feature>
<feature type="transmembrane region" description="Helical" evidence="1">
    <location>
        <begin position="12"/>
        <end position="40"/>
    </location>
</feature>
<keyword evidence="1" id="KW-0812">Transmembrane</keyword>
<feature type="transmembrane region" description="Helical" evidence="1">
    <location>
        <begin position="152"/>
        <end position="174"/>
    </location>
</feature>
<keyword evidence="1" id="KW-1133">Transmembrane helix</keyword>